<evidence type="ECO:0000313" key="3">
    <source>
        <dbReference type="Proteomes" id="UP000674217"/>
    </source>
</evidence>
<feature type="chain" id="PRO_5046817787" description="Antitoxin component YwqK of the YwqJK toxin-antitoxin module" evidence="1">
    <location>
        <begin position="25"/>
        <end position="239"/>
    </location>
</feature>
<evidence type="ECO:0008006" key="4">
    <source>
        <dbReference type="Google" id="ProtNLM"/>
    </source>
</evidence>
<sequence length="239" mass="27847">MKSKKVYFVYLFITMMLFNYSVYAQVTDYNKLDEKGLKHGLWKGKYDESKRPRYEGTFDHGKEIGVFNFFDDTKKGSLIATREFNSKDNVAYTIFYDQKNNKVSEGKVVNKLFEGEWKYYHLNSNLIMTTENYSKGKLEGVRTVYYISGKVAEEIVYKNNLKNGFYKKYTEKGTLLEESNYKNNVYNGIATFRDANGDIASTGKFVNGKKEGMWQFFEKGKLVKETNMSFAEPAVKIKK</sequence>
<dbReference type="Gene3D" id="3.90.930.1">
    <property type="match status" value="1"/>
</dbReference>
<gene>
    <name evidence="2" type="ORF">J3S90_07545</name>
</gene>
<dbReference type="Pfam" id="PF07661">
    <property type="entry name" value="MORN_2"/>
    <property type="match status" value="2"/>
</dbReference>
<dbReference type="EMBL" id="JAGFBU010000002">
    <property type="protein sequence ID" value="MBP4141654.1"/>
    <property type="molecule type" value="Genomic_DNA"/>
</dbReference>
<evidence type="ECO:0000313" key="2">
    <source>
        <dbReference type="EMBL" id="MBP4141654.1"/>
    </source>
</evidence>
<dbReference type="Proteomes" id="UP000674217">
    <property type="component" value="Unassembled WGS sequence"/>
</dbReference>
<name>A0ABS5CSR2_9FLAO</name>
<accession>A0ABS5CSR2</accession>
<comment type="caution">
    <text evidence="2">The sequence shown here is derived from an EMBL/GenBank/DDBJ whole genome shotgun (WGS) entry which is preliminary data.</text>
</comment>
<organism evidence="2 3">
    <name type="scientific">Flavobacterium flabelliforme</name>
    <dbReference type="NCBI Taxonomy" id="2816119"/>
    <lineage>
        <taxon>Bacteria</taxon>
        <taxon>Pseudomonadati</taxon>
        <taxon>Bacteroidota</taxon>
        <taxon>Flavobacteriia</taxon>
        <taxon>Flavobacteriales</taxon>
        <taxon>Flavobacteriaceae</taxon>
        <taxon>Flavobacterium</taxon>
    </lineage>
</organism>
<feature type="signal peptide" evidence="1">
    <location>
        <begin position="1"/>
        <end position="24"/>
    </location>
</feature>
<dbReference type="RefSeq" id="WP_210645687.1">
    <property type="nucleotide sequence ID" value="NZ_JAGFBU010000002.1"/>
</dbReference>
<keyword evidence="1" id="KW-0732">Signal</keyword>
<dbReference type="SUPFAM" id="SSF82185">
    <property type="entry name" value="Histone H3 K4-specific methyltransferase SET7/9 N-terminal domain"/>
    <property type="match status" value="1"/>
</dbReference>
<reference evidence="2 3" key="1">
    <citation type="submission" date="2021-03" db="EMBL/GenBank/DDBJ databases">
        <title>Flavobacterium Flabelliformis Sp. Nov. And Flavobacterium Geliluteum Sp. Nov., Two Novel Multidrug Resistant Psychrophilic Species Isolated From Antarctica.</title>
        <authorList>
            <person name="Kralova S."/>
            <person name="Busse H.J."/>
            <person name="Bezdicek M."/>
            <person name="Nykrynova M."/>
            <person name="Kroupova E."/>
            <person name="Krsek D."/>
            <person name="Sedlacek I."/>
        </authorList>
    </citation>
    <scope>NUCLEOTIDE SEQUENCE [LARGE SCALE GENOMIC DNA]</scope>
    <source>
        <strain evidence="2 3">P4023</strain>
    </source>
</reference>
<dbReference type="InterPro" id="IPR011652">
    <property type="entry name" value="MORN_2"/>
</dbReference>
<proteinExistence type="predicted"/>
<protein>
    <recommendedName>
        <fullName evidence="4">Antitoxin component YwqK of the YwqJK toxin-antitoxin module</fullName>
    </recommendedName>
</protein>
<evidence type="ECO:0000256" key="1">
    <source>
        <dbReference type="SAM" id="SignalP"/>
    </source>
</evidence>
<keyword evidence="3" id="KW-1185">Reference proteome</keyword>